<dbReference type="AlphaFoldDB" id="A0A1I1S1B8"/>
<name>A0A1I1S1B8_9CLOT</name>
<dbReference type="PROSITE" id="PS01124">
    <property type="entry name" value="HTH_ARAC_FAMILY_2"/>
    <property type="match status" value="1"/>
</dbReference>
<dbReference type="SUPFAM" id="SSF51215">
    <property type="entry name" value="Regulatory protein AraC"/>
    <property type="match status" value="1"/>
</dbReference>
<dbReference type="PANTHER" id="PTHR43280:SF34">
    <property type="entry name" value="ARAC-FAMILY TRANSCRIPTIONAL REGULATOR"/>
    <property type="match status" value="1"/>
</dbReference>
<organism evidence="5 6">
    <name type="scientific">Clostridium uliginosum</name>
    <dbReference type="NCBI Taxonomy" id="119641"/>
    <lineage>
        <taxon>Bacteria</taxon>
        <taxon>Bacillati</taxon>
        <taxon>Bacillota</taxon>
        <taxon>Clostridia</taxon>
        <taxon>Eubacteriales</taxon>
        <taxon>Clostridiaceae</taxon>
        <taxon>Clostridium</taxon>
    </lineage>
</organism>
<sequence length="353" mass="41540">MSLDYCYAIIQTIKIRHIQKNNKSIFVSILYHTASSDRSNSSLLNQSASLPDAKYTSHLGLVIFFHVPKKGDYMDFEHETININEDISVKFQYYDDKGSIISKHWHRSIEIIYIITGSLEVNINGVDYDLKENDLIVINSLEIHSTICKYGNTAVVLQIPYQFCEKYIDDMSTTKFFCNPTITEKILSINKLKEILVSFLDVYNKKELGYKLKINSLIFNLLFILVNEFSKIDKKFDNKNSDKYLDRLALIIDYVKKHYSEHITLESVARELYLNSEYFSRFFKKYMGITFLKYLNTIRLEHAYIDLVNTDNNISQIIERNGFKNYKMFMKLFKDEYGCSPNEKRKQIKINNN</sequence>
<keyword evidence="6" id="KW-1185">Reference proteome</keyword>
<keyword evidence="2 5" id="KW-0238">DNA-binding</keyword>
<dbReference type="InterPro" id="IPR013096">
    <property type="entry name" value="Cupin_2"/>
</dbReference>
<reference evidence="5 6" key="1">
    <citation type="submission" date="2016-10" db="EMBL/GenBank/DDBJ databases">
        <authorList>
            <person name="de Groot N.N."/>
        </authorList>
    </citation>
    <scope>NUCLEOTIDE SEQUENCE [LARGE SCALE GENOMIC DNA]</scope>
    <source>
        <strain evidence="5 6">DSM 12992</strain>
    </source>
</reference>
<evidence type="ECO:0000259" key="4">
    <source>
        <dbReference type="PROSITE" id="PS01124"/>
    </source>
</evidence>
<accession>A0A1I1S1B8</accession>
<dbReference type="Gene3D" id="1.10.10.60">
    <property type="entry name" value="Homeodomain-like"/>
    <property type="match status" value="2"/>
</dbReference>
<gene>
    <name evidence="5" type="ORF">SAMN05421842_13723</name>
</gene>
<protein>
    <submittedName>
        <fullName evidence="5">AraC-type DNA-binding protein</fullName>
    </submittedName>
</protein>
<dbReference type="GO" id="GO:0003700">
    <property type="term" value="F:DNA-binding transcription factor activity"/>
    <property type="evidence" value="ECO:0007669"/>
    <property type="project" value="InterPro"/>
</dbReference>
<dbReference type="EMBL" id="FOMG01000037">
    <property type="protein sequence ID" value="SFD36740.1"/>
    <property type="molecule type" value="Genomic_DNA"/>
</dbReference>
<dbReference type="Pfam" id="PF07883">
    <property type="entry name" value="Cupin_2"/>
    <property type="match status" value="1"/>
</dbReference>
<dbReference type="InterPro" id="IPR018060">
    <property type="entry name" value="HTH_AraC"/>
</dbReference>
<dbReference type="Proteomes" id="UP000199263">
    <property type="component" value="Unassembled WGS sequence"/>
</dbReference>
<feature type="domain" description="HTH araC/xylS-type" evidence="4">
    <location>
        <begin position="249"/>
        <end position="347"/>
    </location>
</feature>
<dbReference type="SUPFAM" id="SSF46689">
    <property type="entry name" value="Homeodomain-like"/>
    <property type="match status" value="2"/>
</dbReference>
<evidence type="ECO:0000313" key="6">
    <source>
        <dbReference type="Proteomes" id="UP000199263"/>
    </source>
</evidence>
<keyword evidence="3" id="KW-0804">Transcription</keyword>
<proteinExistence type="predicted"/>
<dbReference type="InterPro" id="IPR009057">
    <property type="entry name" value="Homeodomain-like_sf"/>
</dbReference>
<evidence type="ECO:0000256" key="1">
    <source>
        <dbReference type="ARBA" id="ARBA00023015"/>
    </source>
</evidence>
<keyword evidence="1" id="KW-0805">Transcription regulation</keyword>
<evidence type="ECO:0000256" key="2">
    <source>
        <dbReference type="ARBA" id="ARBA00023125"/>
    </source>
</evidence>
<dbReference type="InterPro" id="IPR014710">
    <property type="entry name" value="RmlC-like_jellyroll"/>
</dbReference>
<dbReference type="STRING" id="119641.SAMN05421842_13723"/>
<evidence type="ECO:0000256" key="3">
    <source>
        <dbReference type="ARBA" id="ARBA00023163"/>
    </source>
</evidence>
<dbReference type="SMART" id="SM00342">
    <property type="entry name" value="HTH_ARAC"/>
    <property type="match status" value="1"/>
</dbReference>
<dbReference type="InterPro" id="IPR037923">
    <property type="entry name" value="HTH-like"/>
</dbReference>
<dbReference type="Gene3D" id="2.60.120.10">
    <property type="entry name" value="Jelly Rolls"/>
    <property type="match status" value="1"/>
</dbReference>
<dbReference type="GO" id="GO:0043565">
    <property type="term" value="F:sequence-specific DNA binding"/>
    <property type="evidence" value="ECO:0007669"/>
    <property type="project" value="InterPro"/>
</dbReference>
<evidence type="ECO:0000313" key="5">
    <source>
        <dbReference type="EMBL" id="SFD36740.1"/>
    </source>
</evidence>
<dbReference type="PANTHER" id="PTHR43280">
    <property type="entry name" value="ARAC-FAMILY TRANSCRIPTIONAL REGULATOR"/>
    <property type="match status" value="1"/>
</dbReference>
<dbReference type="Pfam" id="PF12833">
    <property type="entry name" value="HTH_18"/>
    <property type="match status" value="1"/>
</dbReference>